<dbReference type="InterPro" id="IPR013762">
    <property type="entry name" value="Integrase-like_cat_sf"/>
</dbReference>
<dbReference type="InterPro" id="IPR011010">
    <property type="entry name" value="DNA_brk_join_enz"/>
</dbReference>
<gene>
    <name evidence="4" type="ORF">BcellWH2_00757</name>
</gene>
<evidence type="ECO:0000259" key="3">
    <source>
        <dbReference type="PROSITE" id="PS51898"/>
    </source>
</evidence>
<dbReference type="PATRIC" id="fig|246787.4.peg.781"/>
<reference evidence="4 5" key="1">
    <citation type="journal article" date="2015" name="Science">
        <title>Genetic determinants of in vivo fitness and diet responsiveness in multiple human gut Bacteroides.</title>
        <authorList>
            <person name="Wu M."/>
            <person name="McNulty N.P."/>
            <person name="Rodionov D.A."/>
            <person name="Khoroshkin M.S."/>
            <person name="Griffin N.W."/>
            <person name="Cheng J."/>
            <person name="Latreille P."/>
            <person name="Kerstetter R.A."/>
            <person name="Terrapon N."/>
            <person name="Henrissat B."/>
            <person name="Osterman A.L."/>
            <person name="Gordon J.I."/>
        </authorList>
    </citation>
    <scope>NUCLEOTIDE SEQUENCE [LARGE SCALE GENOMIC DNA]</scope>
    <source>
        <strain evidence="4 5">WH2</strain>
    </source>
</reference>
<dbReference type="InterPro" id="IPR025269">
    <property type="entry name" value="SAM-like_dom"/>
</dbReference>
<proteinExistence type="predicted"/>
<sequence>MCLIIQLMATIRLTVLSSIKEQDGRLPILVCISQKKQRAYIKTTFLLDDIAEFENGKVAYRKDASVMNKRLEFVFSQYKDKFDSIENIEYLSAMQIKQIIISKERPSHISFLEYWKKRVGEFKEEGRESYARMNEETIRIFTIAEGDVPIPAINTIMIEHFKKWMMRKGYANGNIGLRLTHLKARINELIKAGILKQDVHPFAYTKIPTAEPKECDLTIEEFQRIRNTELEGKRISLGKDMLLLSFYLCGINLKDLLSVNLSSDILSFERTKTLHAKTGKANITIPIHPEARAIINKYINKKGMLDLGYSYTYSNLQKYINLCMRELKDRLGIKQTLCFYSARKTFAQFASELGIPDGVIDYCLGHSDKSKGIIRFYTKVKQKQAEIAINRVIDYVNNPEKYKDYIEMRADIMMMKG</sequence>
<evidence type="ECO:0000256" key="2">
    <source>
        <dbReference type="ARBA" id="ARBA00023172"/>
    </source>
</evidence>
<dbReference type="Proteomes" id="UP000061809">
    <property type="component" value="Chromosome"/>
</dbReference>
<feature type="domain" description="Tyr recombinase" evidence="3">
    <location>
        <begin position="210"/>
        <end position="390"/>
    </location>
</feature>
<dbReference type="InterPro" id="IPR002104">
    <property type="entry name" value="Integrase_catalytic"/>
</dbReference>
<protein>
    <submittedName>
        <fullName evidence="4">Site-specific tyrosine recombinase XerC</fullName>
    </submittedName>
</protein>
<dbReference type="Gene3D" id="1.10.443.10">
    <property type="entry name" value="Intergrase catalytic core"/>
    <property type="match status" value="1"/>
</dbReference>
<dbReference type="EMBL" id="CP012801">
    <property type="protein sequence ID" value="ALJ58020.1"/>
    <property type="molecule type" value="Genomic_DNA"/>
</dbReference>
<evidence type="ECO:0000313" key="4">
    <source>
        <dbReference type="EMBL" id="ALJ58020.1"/>
    </source>
</evidence>
<dbReference type="Pfam" id="PF13102">
    <property type="entry name" value="Phage_int_SAM_5"/>
    <property type="match status" value="1"/>
</dbReference>
<keyword evidence="2" id="KW-0233">DNA recombination</keyword>
<dbReference type="SUPFAM" id="SSF56349">
    <property type="entry name" value="DNA breaking-rejoining enzymes"/>
    <property type="match status" value="1"/>
</dbReference>
<keyword evidence="1" id="KW-0238">DNA-binding</keyword>
<dbReference type="GO" id="GO:0003677">
    <property type="term" value="F:DNA binding"/>
    <property type="evidence" value="ECO:0007669"/>
    <property type="project" value="UniProtKB-KW"/>
</dbReference>
<dbReference type="GO" id="GO:0015074">
    <property type="term" value="P:DNA integration"/>
    <property type="evidence" value="ECO:0007669"/>
    <property type="project" value="InterPro"/>
</dbReference>
<organism evidence="4 5">
    <name type="scientific">Bacteroides cellulosilyticus</name>
    <dbReference type="NCBI Taxonomy" id="246787"/>
    <lineage>
        <taxon>Bacteria</taxon>
        <taxon>Pseudomonadati</taxon>
        <taxon>Bacteroidota</taxon>
        <taxon>Bacteroidia</taxon>
        <taxon>Bacteroidales</taxon>
        <taxon>Bacteroidaceae</taxon>
        <taxon>Bacteroides</taxon>
    </lineage>
</organism>
<dbReference type="InterPro" id="IPR010998">
    <property type="entry name" value="Integrase_recombinase_N"/>
</dbReference>
<name>A0A0P0G763_9BACE</name>
<accession>A0A0P0G763</accession>
<evidence type="ECO:0000313" key="5">
    <source>
        <dbReference type="Proteomes" id="UP000061809"/>
    </source>
</evidence>
<dbReference type="PROSITE" id="PS51898">
    <property type="entry name" value="TYR_RECOMBINASE"/>
    <property type="match status" value="1"/>
</dbReference>
<evidence type="ECO:0000256" key="1">
    <source>
        <dbReference type="ARBA" id="ARBA00023125"/>
    </source>
</evidence>
<dbReference type="GO" id="GO:0006310">
    <property type="term" value="P:DNA recombination"/>
    <property type="evidence" value="ECO:0007669"/>
    <property type="project" value="UniProtKB-KW"/>
</dbReference>
<dbReference type="AlphaFoldDB" id="A0A0P0G763"/>
<dbReference type="Gene3D" id="1.10.150.130">
    <property type="match status" value="1"/>
</dbReference>
<dbReference type="KEGG" id="bcel:BcellWH2_00757"/>